<dbReference type="Proteomes" id="UP000887013">
    <property type="component" value="Unassembled WGS sequence"/>
</dbReference>
<accession>A0A8X6TGM3</accession>
<dbReference type="SUPFAM" id="SSF56672">
    <property type="entry name" value="DNA/RNA polymerases"/>
    <property type="match status" value="1"/>
</dbReference>
<dbReference type="GO" id="GO:0071897">
    <property type="term" value="P:DNA biosynthetic process"/>
    <property type="evidence" value="ECO:0007669"/>
    <property type="project" value="UniProtKB-ARBA"/>
</dbReference>
<sequence>MYHLKCGTTKFVNSLDTTLVNESNVHTLEILYHQLIEKIDSLKVSDSELLSVIDAKDIEKEVGQSEAYMENLISYKCKITQKIASLTNPVIPPTFVNPTNVSSSAIDTVIQEPRSSIKLPKLTVNKFYGDHKNWLEFLGQFENAIDKNSGLSKIEKLIYLKSLVGGVAAKAISGFALTESNYDAALELLKTRFGQKNLHVNAHLGSLLSITPIKNTSDTNSLRKLYDRAETEIRNLESLGINSKSYGNLLTPILLKVLPSDLTLEFSRKNKIDNWDLKALLEFLADTAAQRSFVERKFSRLLKLPVIRKEKLSVYSFGNTSPVEKTYNVVKIRLENKDDPNSYLEIEALETEKISAAHIPPPDIDISIYSKHLKGLKLADTTNSDANVSVLIGADNYYDVMTGRIKRISRKLVAAESLYGWCLIGISGPPNKNSSDSFAMKVVVEEDISKQLEAFWQLENLGIEPVNENLNCKDNKILQEFEENIQFRDGRYVVKLPWMDNLKESLDNNYEIAHERFSKLCHKFKSDQSSYTEYKNVVDSYVEQNIVERVPNSNVVGGAEFYLPHRAIIRHDRVSSKLRIVFDASSHKRGKFSLNDSLHIGPNLYPDLFELLLSFRKHPIAFTVDIKQAFLNVELDDSDNKYDVLGGQSTVASTYTTSVECVQIFSEANMPLHKWATNSAELRELWEKNGFSIETLSNSIGQNMINYKVLGISWDTDRDVFYYDVENLLSFISKGTDTKRFLLQVAGWIFDPLGLIAPYVIRLKVLIQNVWEMGLLWDKEMPQIVKKPFKEWCHELKDLHLVSIHRFYDFTDSNVVDVQLHSFSDSSKKAYGTENPADILSRGISVRELKDSELWWHGPPWLKQTEQFWPKIEKQNVSSLNLELKSKFRDISQNEVILENREKLLNIDKFSSYLKLLRVTAFVFRYIYNTRNTLKKRGAVNTEELKKSEEYWIKEIQKETYGSEIIDLEKTQNVSDCSKIRSLVPYLDDRQILRIKGRLDESELSLDEKQPILLPQNSKFTELLILREHTKNFHSGVTTTLKI</sequence>
<dbReference type="InterPro" id="IPR008042">
    <property type="entry name" value="Retrotrans_Pao"/>
</dbReference>
<evidence type="ECO:0000313" key="2">
    <source>
        <dbReference type="Proteomes" id="UP000887013"/>
    </source>
</evidence>
<keyword evidence="2" id="KW-1185">Reference proteome</keyword>
<dbReference type="EMBL" id="BMAW01007998">
    <property type="protein sequence ID" value="GFT06400.1"/>
    <property type="molecule type" value="Genomic_DNA"/>
</dbReference>
<evidence type="ECO:0000313" key="1">
    <source>
        <dbReference type="EMBL" id="GFT06400.1"/>
    </source>
</evidence>
<comment type="caution">
    <text evidence="1">The sequence shown here is derived from an EMBL/GenBank/DDBJ whole genome shotgun (WGS) entry which is preliminary data.</text>
</comment>
<proteinExistence type="predicted"/>
<name>A0A8X6TGM3_NEPPI</name>
<dbReference type="Pfam" id="PF03564">
    <property type="entry name" value="DUF1759"/>
    <property type="match status" value="1"/>
</dbReference>
<dbReference type="PANTHER" id="PTHR47331:SF1">
    <property type="entry name" value="GAG-LIKE PROTEIN"/>
    <property type="match status" value="1"/>
</dbReference>
<dbReference type="AlphaFoldDB" id="A0A8X6TGM3"/>
<reference evidence="1" key="1">
    <citation type="submission" date="2020-08" db="EMBL/GenBank/DDBJ databases">
        <title>Multicomponent nature underlies the extraordinary mechanical properties of spider dragline silk.</title>
        <authorList>
            <person name="Kono N."/>
            <person name="Nakamura H."/>
            <person name="Mori M."/>
            <person name="Yoshida Y."/>
            <person name="Ohtoshi R."/>
            <person name="Malay A.D."/>
            <person name="Moran D.A.P."/>
            <person name="Tomita M."/>
            <person name="Numata K."/>
            <person name="Arakawa K."/>
        </authorList>
    </citation>
    <scope>NUCLEOTIDE SEQUENCE</scope>
</reference>
<dbReference type="PANTHER" id="PTHR47331">
    <property type="entry name" value="PHD-TYPE DOMAIN-CONTAINING PROTEIN"/>
    <property type="match status" value="1"/>
</dbReference>
<dbReference type="InterPro" id="IPR005312">
    <property type="entry name" value="DUF1759"/>
</dbReference>
<gene>
    <name evidence="1" type="primary">AVEN_255928_1</name>
    <name evidence="1" type="ORF">NPIL_166241</name>
</gene>
<organism evidence="1 2">
    <name type="scientific">Nephila pilipes</name>
    <name type="common">Giant wood spider</name>
    <name type="synonym">Nephila maculata</name>
    <dbReference type="NCBI Taxonomy" id="299642"/>
    <lineage>
        <taxon>Eukaryota</taxon>
        <taxon>Metazoa</taxon>
        <taxon>Ecdysozoa</taxon>
        <taxon>Arthropoda</taxon>
        <taxon>Chelicerata</taxon>
        <taxon>Arachnida</taxon>
        <taxon>Araneae</taxon>
        <taxon>Araneomorphae</taxon>
        <taxon>Entelegynae</taxon>
        <taxon>Araneoidea</taxon>
        <taxon>Nephilidae</taxon>
        <taxon>Nephila</taxon>
    </lineage>
</organism>
<protein>
    <submittedName>
        <fullName evidence="1">Integrase catalytic domain-containing protein</fullName>
    </submittedName>
</protein>
<dbReference type="OrthoDB" id="6430234at2759"/>
<dbReference type="InterPro" id="IPR043502">
    <property type="entry name" value="DNA/RNA_pol_sf"/>
</dbReference>
<dbReference type="Pfam" id="PF05380">
    <property type="entry name" value="Peptidase_A17"/>
    <property type="match status" value="1"/>
</dbReference>